<dbReference type="InterPro" id="IPR036397">
    <property type="entry name" value="RNaseH_sf"/>
</dbReference>
<proteinExistence type="predicted"/>
<dbReference type="GO" id="GO:0003676">
    <property type="term" value="F:nucleic acid binding"/>
    <property type="evidence" value="ECO:0007669"/>
    <property type="project" value="InterPro"/>
</dbReference>
<feature type="region of interest" description="Disordered" evidence="1">
    <location>
        <begin position="374"/>
        <end position="547"/>
    </location>
</feature>
<gene>
    <name evidence="3" type="ORF">E1294_15470</name>
</gene>
<sequence>MNRVLDEYFPALEKSVGTVRACALFGKSRATVHRHRNPRPPVQGPRRPFHHPAELPDAEREQVLAVLDSARFADKSPGQVWAILLDEGVYLCSQATMYRLLRERGQSGERRAQAVCPPTSKPELEADRPNLVWSWEITKLKGPVRGVYYLLYVIIDIFSRKVIHWETWPTENGTLAKDFIQNAIAANDAVAPRSIHADRGTSMTSDTVTGLLALLGIDQSHSRPHVSNDNPYSEAQFNTLKYYPAFPGRFGSIEDANVFCGQFFRYYNHEHRHSGIAMHTPASVHDGTAVHVQARRIATLHAAFQAHPERFRGRRPLGPEEDRCIRCWMTTRPGSVPLSDGTSTCTAATPFNVRSWAAGGGPCVILTPTTPTTRIDGGCPGPGDLPPRFPGGLEAGPRGGVREGPRLSSTMPRAASMAVSSSGHREVVGGDRTADAPADPDPRSGEGHARATGSRDGSLQQGVGGGARPRKPSMRHTRSGICHIARRAPPSQQHASSRTSRSGRPAAYRRKKPAVGVSAVATASGVPSAITAPPSGPAPGPRSITQSADAATGMSCSATTTVLPESSNTSSASTTRWMSDGCRPETGSSRTTRPALRPAAPRWIADASFSRCASPPDNSVALWPSWR</sequence>
<reference evidence="3 4" key="1">
    <citation type="submission" date="2019-03" db="EMBL/GenBank/DDBJ databases">
        <title>Draft genome sequences of novel Actinobacteria.</title>
        <authorList>
            <person name="Sahin N."/>
            <person name="Ay H."/>
            <person name="Saygin H."/>
        </authorList>
    </citation>
    <scope>NUCLEOTIDE SEQUENCE [LARGE SCALE GENOMIC DNA]</scope>
    <source>
        <strain evidence="3 4">KC712</strain>
    </source>
</reference>
<evidence type="ECO:0000259" key="2">
    <source>
        <dbReference type="PROSITE" id="PS50994"/>
    </source>
</evidence>
<dbReference type="AlphaFoldDB" id="A0A4R4WUC4"/>
<dbReference type="Pfam" id="PF00665">
    <property type="entry name" value="rve"/>
    <property type="match status" value="1"/>
</dbReference>
<evidence type="ECO:0000313" key="4">
    <source>
        <dbReference type="Proteomes" id="UP000294543"/>
    </source>
</evidence>
<comment type="caution">
    <text evidence="3">The sequence shown here is derived from an EMBL/GenBank/DDBJ whole genome shotgun (WGS) entry which is preliminary data.</text>
</comment>
<dbReference type="EMBL" id="SMKP01000037">
    <property type="protein sequence ID" value="TDD21240.1"/>
    <property type="molecule type" value="Genomic_DNA"/>
</dbReference>
<dbReference type="InterPro" id="IPR012337">
    <property type="entry name" value="RNaseH-like_sf"/>
</dbReference>
<dbReference type="SUPFAM" id="SSF53098">
    <property type="entry name" value="Ribonuclease H-like"/>
    <property type="match status" value="1"/>
</dbReference>
<dbReference type="OrthoDB" id="52928at2"/>
<protein>
    <submittedName>
        <fullName evidence="3">Transposase</fullName>
    </submittedName>
</protein>
<dbReference type="PANTHER" id="PTHR46889:SF4">
    <property type="entry name" value="TRANSPOSASE INSO FOR INSERTION SEQUENCE ELEMENT IS911B-RELATED"/>
    <property type="match status" value="1"/>
</dbReference>
<dbReference type="InterPro" id="IPR050900">
    <property type="entry name" value="Transposase_IS3/IS150/IS904"/>
</dbReference>
<name>A0A4R4WUC4_9ACTN</name>
<feature type="region of interest" description="Disordered" evidence="1">
    <location>
        <begin position="560"/>
        <end position="599"/>
    </location>
</feature>
<accession>A0A4R4WUC4</accession>
<feature type="compositionally biased region" description="Basic residues" evidence="1">
    <location>
        <begin position="468"/>
        <end position="478"/>
    </location>
</feature>
<feature type="compositionally biased region" description="Low complexity" evidence="1">
    <location>
        <begin position="514"/>
        <end position="533"/>
    </location>
</feature>
<dbReference type="PANTHER" id="PTHR46889">
    <property type="entry name" value="TRANSPOSASE INSF FOR INSERTION SEQUENCE IS3B-RELATED"/>
    <property type="match status" value="1"/>
</dbReference>
<feature type="compositionally biased region" description="Polar residues" evidence="1">
    <location>
        <begin position="560"/>
        <end position="577"/>
    </location>
</feature>
<keyword evidence="4" id="KW-1185">Reference proteome</keyword>
<dbReference type="Proteomes" id="UP000294543">
    <property type="component" value="Unassembled WGS sequence"/>
</dbReference>
<dbReference type="InterPro" id="IPR001584">
    <property type="entry name" value="Integrase_cat-core"/>
</dbReference>
<dbReference type="GO" id="GO:0015074">
    <property type="term" value="P:DNA integration"/>
    <property type="evidence" value="ECO:0007669"/>
    <property type="project" value="InterPro"/>
</dbReference>
<evidence type="ECO:0000313" key="3">
    <source>
        <dbReference type="EMBL" id="TDD21240.1"/>
    </source>
</evidence>
<feature type="compositionally biased region" description="Basic and acidic residues" evidence="1">
    <location>
        <begin position="423"/>
        <end position="449"/>
    </location>
</feature>
<dbReference type="PROSITE" id="PS50994">
    <property type="entry name" value="INTEGRASE"/>
    <property type="match status" value="1"/>
</dbReference>
<feature type="domain" description="Integrase catalytic" evidence="2">
    <location>
        <begin position="125"/>
        <end position="289"/>
    </location>
</feature>
<evidence type="ECO:0000256" key="1">
    <source>
        <dbReference type="SAM" id="MobiDB-lite"/>
    </source>
</evidence>
<dbReference type="Gene3D" id="3.30.420.10">
    <property type="entry name" value="Ribonuclease H-like superfamily/Ribonuclease H"/>
    <property type="match status" value="1"/>
</dbReference>
<feature type="region of interest" description="Disordered" evidence="1">
    <location>
        <begin position="32"/>
        <end position="53"/>
    </location>
</feature>
<feature type="compositionally biased region" description="Polar residues" evidence="1">
    <location>
        <begin position="490"/>
        <end position="502"/>
    </location>
</feature>
<organism evidence="3 4">
    <name type="scientific">Nonomuraea diastatica</name>
    <dbReference type="NCBI Taxonomy" id="1848329"/>
    <lineage>
        <taxon>Bacteria</taxon>
        <taxon>Bacillati</taxon>
        <taxon>Actinomycetota</taxon>
        <taxon>Actinomycetes</taxon>
        <taxon>Streptosporangiales</taxon>
        <taxon>Streptosporangiaceae</taxon>
        <taxon>Nonomuraea</taxon>
    </lineage>
</organism>